<dbReference type="AlphaFoldDB" id="G4TA66"/>
<dbReference type="STRING" id="1109443.G4TA66"/>
<dbReference type="Proteomes" id="UP000007148">
    <property type="component" value="Unassembled WGS sequence"/>
</dbReference>
<evidence type="ECO:0000313" key="11">
    <source>
        <dbReference type="EMBL" id="CCA68230.1"/>
    </source>
</evidence>
<organism evidence="11 12">
    <name type="scientific">Serendipita indica (strain DSM 11827)</name>
    <name type="common">Root endophyte fungus</name>
    <name type="synonym">Piriformospora indica</name>
    <dbReference type="NCBI Taxonomy" id="1109443"/>
    <lineage>
        <taxon>Eukaryota</taxon>
        <taxon>Fungi</taxon>
        <taxon>Dikarya</taxon>
        <taxon>Basidiomycota</taxon>
        <taxon>Agaricomycotina</taxon>
        <taxon>Agaricomycetes</taxon>
        <taxon>Sebacinales</taxon>
        <taxon>Serendipitaceae</taxon>
        <taxon>Serendipita</taxon>
    </lineage>
</organism>
<feature type="domain" description="Peptidase A1" evidence="10">
    <location>
        <begin position="103"/>
        <end position="426"/>
    </location>
</feature>
<dbReference type="OrthoDB" id="3250437at2759"/>
<dbReference type="Pfam" id="PF00026">
    <property type="entry name" value="Asp"/>
    <property type="match status" value="1"/>
</dbReference>
<evidence type="ECO:0000256" key="2">
    <source>
        <dbReference type="ARBA" id="ARBA00022670"/>
    </source>
</evidence>
<feature type="chain" id="PRO_5003468617" evidence="9">
    <location>
        <begin position="28"/>
        <end position="483"/>
    </location>
</feature>
<comment type="similarity">
    <text evidence="1 7">Belongs to the peptidase A1 family.</text>
</comment>
<feature type="disulfide bond" evidence="6">
    <location>
        <begin position="134"/>
        <end position="138"/>
    </location>
</feature>
<evidence type="ECO:0000256" key="5">
    <source>
        <dbReference type="PIRSR" id="PIRSR601461-1"/>
    </source>
</evidence>
<dbReference type="GO" id="GO:0006508">
    <property type="term" value="P:proteolysis"/>
    <property type="evidence" value="ECO:0007669"/>
    <property type="project" value="UniProtKB-KW"/>
</dbReference>
<dbReference type="PROSITE" id="PS00141">
    <property type="entry name" value="ASP_PROTEASE"/>
    <property type="match status" value="1"/>
</dbReference>
<keyword evidence="8" id="KW-0812">Transmembrane</keyword>
<reference evidence="11 12" key="1">
    <citation type="journal article" date="2011" name="PLoS Pathog.">
        <title>Endophytic Life Strategies Decoded by Genome and Transcriptome Analyses of the Mutualistic Root Symbiont Piriformospora indica.</title>
        <authorList>
            <person name="Zuccaro A."/>
            <person name="Lahrmann U."/>
            <person name="Guldener U."/>
            <person name="Langen G."/>
            <person name="Pfiffi S."/>
            <person name="Biedenkopf D."/>
            <person name="Wong P."/>
            <person name="Samans B."/>
            <person name="Grimm C."/>
            <person name="Basiewicz M."/>
            <person name="Murat C."/>
            <person name="Martin F."/>
            <person name="Kogel K.H."/>
        </authorList>
    </citation>
    <scope>NUCLEOTIDE SEQUENCE [LARGE SCALE GENOMIC DNA]</scope>
    <source>
        <strain evidence="11 12">DSM 11827</strain>
    </source>
</reference>
<gene>
    <name evidence="11" type="ORF">PIIN_02096</name>
</gene>
<dbReference type="FunFam" id="2.40.70.10:FF:000115">
    <property type="entry name" value="Lysosomal aspartic protease"/>
    <property type="match status" value="1"/>
</dbReference>
<dbReference type="SUPFAM" id="SSF50630">
    <property type="entry name" value="Acid proteases"/>
    <property type="match status" value="1"/>
</dbReference>
<keyword evidence="2 7" id="KW-0645">Protease</keyword>
<feature type="active site" evidence="5">
    <location>
        <position position="121"/>
    </location>
</feature>
<accession>G4TA66</accession>
<evidence type="ECO:0000256" key="6">
    <source>
        <dbReference type="PIRSR" id="PIRSR601461-2"/>
    </source>
</evidence>
<evidence type="ECO:0000256" key="4">
    <source>
        <dbReference type="ARBA" id="ARBA00022801"/>
    </source>
</evidence>
<dbReference type="InterPro" id="IPR033121">
    <property type="entry name" value="PEPTIDASE_A1"/>
</dbReference>
<feature type="active site" evidence="5">
    <location>
        <position position="316"/>
    </location>
</feature>
<keyword evidence="12" id="KW-1185">Reference proteome</keyword>
<dbReference type="PROSITE" id="PS51767">
    <property type="entry name" value="PEPTIDASE_A1"/>
    <property type="match status" value="1"/>
</dbReference>
<dbReference type="PANTHER" id="PTHR47966:SF6">
    <property type="entry name" value="PEPTIDASE A1 DOMAIN-CONTAINING PROTEIN"/>
    <property type="match status" value="1"/>
</dbReference>
<keyword evidence="6" id="KW-1015">Disulfide bond</keyword>
<protein>
    <submittedName>
        <fullName evidence="11">Related to cathepsin d (Lysosomal aspartyl protease)</fullName>
    </submittedName>
</protein>
<feature type="transmembrane region" description="Helical" evidence="8">
    <location>
        <begin position="461"/>
        <end position="481"/>
    </location>
</feature>
<evidence type="ECO:0000256" key="7">
    <source>
        <dbReference type="RuleBase" id="RU000454"/>
    </source>
</evidence>
<dbReference type="GO" id="GO:0004190">
    <property type="term" value="F:aspartic-type endopeptidase activity"/>
    <property type="evidence" value="ECO:0007669"/>
    <property type="project" value="UniProtKB-KW"/>
</dbReference>
<dbReference type="MEROPS" id="A01.078"/>
<dbReference type="CDD" id="cd05471">
    <property type="entry name" value="pepsin_like"/>
    <property type="match status" value="1"/>
</dbReference>
<keyword evidence="3 7" id="KW-0064">Aspartyl protease</keyword>
<feature type="signal peptide" evidence="9">
    <location>
        <begin position="1"/>
        <end position="27"/>
    </location>
</feature>
<dbReference type="OMA" id="FHINGHA"/>
<dbReference type="EMBL" id="CAFZ01000028">
    <property type="protein sequence ID" value="CCA68230.1"/>
    <property type="molecule type" value="Genomic_DNA"/>
</dbReference>
<evidence type="ECO:0000256" key="8">
    <source>
        <dbReference type="SAM" id="Phobius"/>
    </source>
</evidence>
<keyword evidence="9" id="KW-0732">Signal</keyword>
<evidence type="ECO:0000256" key="9">
    <source>
        <dbReference type="SAM" id="SignalP"/>
    </source>
</evidence>
<name>G4TA66_SERID</name>
<comment type="caution">
    <text evidence="11">The sequence shown here is derived from an EMBL/GenBank/DDBJ whole genome shotgun (WGS) entry which is preliminary data.</text>
</comment>
<dbReference type="PANTHER" id="PTHR47966">
    <property type="entry name" value="BETA-SITE APP-CLEAVING ENZYME, ISOFORM A-RELATED"/>
    <property type="match status" value="1"/>
</dbReference>
<dbReference type="InterPro" id="IPR001461">
    <property type="entry name" value="Aspartic_peptidase_A1"/>
</dbReference>
<dbReference type="InterPro" id="IPR001969">
    <property type="entry name" value="Aspartic_peptidase_AS"/>
</dbReference>
<evidence type="ECO:0000313" key="12">
    <source>
        <dbReference type="Proteomes" id="UP000007148"/>
    </source>
</evidence>
<evidence type="ECO:0000259" key="10">
    <source>
        <dbReference type="PROSITE" id="PS51767"/>
    </source>
</evidence>
<dbReference type="InterPro" id="IPR034164">
    <property type="entry name" value="Pepsin-like_dom"/>
</dbReference>
<sequence length="483" mass="51993">MAPWTARRLPHALVLLVLAILSTHTLALDVSDDAVDNVARRSPVLGVPLQRRNPRRHLTEDEYGAWAQRQVEYLRAKYGGTSSEDKRAIGTAGLANQNTDSTFYASVGFGTPLEQYNLILDTGSADTWIAGADCTTGCDGVKRFAANASSTFRDQNRPFTVHYGSASARGSLGRDVVQMAGFEVQDQLFALVESVTSNKPLLHSPVSGLMGLAFRGIAASGGMPFWLRLANGGVFDRPMMSFCLTRFLDVDGASALEPGGYFTLGGVNSSLYSGDIDFVPLPDEGQTYWELPLKTFSVNGATIPLANDSTSDAAIDTGTTLIGAPTAIIDQMMTHIPGSFSGQDEYEAYFMYPCNSSVQVQFSFGSRLWTVGPRDFKLIEFSNGTCVSSFFRLSPGSSSPKWIIGDTFLKTVYSVFQYDPPAIGFATLSKTALELSTVGGELPRPSQGASVVITGASSPRIAHPVLSSLFGLSFFIFYILLTL</sequence>
<keyword evidence="8" id="KW-1133">Transmembrane helix</keyword>
<keyword evidence="4 7" id="KW-0378">Hydrolase</keyword>
<proteinExistence type="inferred from homology"/>
<keyword evidence="8" id="KW-0472">Membrane</keyword>
<dbReference type="InterPro" id="IPR021109">
    <property type="entry name" value="Peptidase_aspartic_dom_sf"/>
</dbReference>
<evidence type="ECO:0000256" key="1">
    <source>
        <dbReference type="ARBA" id="ARBA00007447"/>
    </source>
</evidence>
<dbReference type="eggNOG" id="KOG1339">
    <property type="taxonomic scope" value="Eukaryota"/>
</dbReference>
<dbReference type="InParanoid" id="G4TA66"/>
<dbReference type="FunCoup" id="G4TA66">
    <property type="interactions" value="38"/>
</dbReference>
<dbReference type="HOGENOM" id="CLU_013253_1_2_1"/>
<dbReference type="PRINTS" id="PR00792">
    <property type="entry name" value="PEPSIN"/>
</dbReference>
<evidence type="ECO:0000256" key="3">
    <source>
        <dbReference type="ARBA" id="ARBA00022750"/>
    </source>
</evidence>
<dbReference type="Gene3D" id="2.40.70.10">
    <property type="entry name" value="Acid Proteases"/>
    <property type="match status" value="2"/>
</dbReference>